<feature type="transmembrane region" description="Helical" evidence="1">
    <location>
        <begin position="6"/>
        <end position="28"/>
    </location>
</feature>
<dbReference type="PATRIC" id="fig|1115809.3.peg.875"/>
<organism evidence="2 3">
    <name type="scientific">Segatella baroniae F0067</name>
    <dbReference type="NCBI Taxonomy" id="1115809"/>
    <lineage>
        <taxon>Bacteria</taxon>
        <taxon>Pseudomonadati</taxon>
        <taxon>Bacteroidota</taxon>
        <taxon>Bacteroidia</taxon>
        <taxon>Bacteroidales</taxon>
        <taxon>Prevotellaceae</taxon>
        <taxon>Segatella</taxon>
    </lineage>
</organism>
<sequence length="139" mass="15045">MGPEIIGLASSVLGITCGIVAVVSSSIVKVKKMNNERRIRESIIANNVDPETARQLVTPEEKQKKNPYAALQWGCALLGLALGYLFTLLLNGLFGVNINEDSLPFWIILSAGVGIGLLSSFAIKLNMESKKDVSDRQEN</sequence>
<evidence type="ECO:0000313" key="3">
    <source>
        <dbReference type="Proteomes" id="UP000016648"/>
    </source>
</evidence>
<evidence type="ECO:0000313" key="2">
    <source>
        <dbReference type="EMBL" id="ERK40078.1"/>
    </source>
</evidence>
<keyword evidence="1" id="KW-0812">Transmembrane</keyword>
<dbReference type="EMBL" id="AWEY01000008">
    <property type="protein sequence ID" value="ERK40078.1"/>
    <property type="molecule type" value="Genomic_DNA"/>
</dbReference>
<name>U2QFI9_9BACT</name>
<reference evidence="2 3" key="1">
    <citation type="submission" date="2013-08" db="EMBL/GenBank/DDBJ databases">
        <authorList>
            <person name="Durkin A.S."/>
            <person name="Haft D.R."/>
            <person name="McCorrison J."/>
            <person name="Torralba M."/>
            <person name="Gillis M."/>
            <person name="Haft D.H."/>
            <person name="Methe B."/>
            <person name="Sutton G."/>
            <person name="Nelson K.E."/>
        </authorList>
    </citation>
    <scope>NUCLEOTIDE SEQUENCE [LARGE SCALE GENOMIC DNA]</scope>
    <source>
        <strain evidence="2 3">F0067</strain>
    </source>
</reference>
<proteinExistence type="predicted"/>
<evidence type="ECO:0000256" key="1">
    <source>
        <dbReference type="SAM" id="Phobius"/>
    </source>
</evidence>
<comment type="caution">
    <text evidence="2">The sequence shown here is derived from an EMBL/GenBank/DDBJ whole genome shotgun (WGS) entry which is preliminary data.</text>
</comment>
<dbReference type="Proteomes" id="UP000016648">
    <property type="component" value="Unassembled WGS sequence"/>
</dbReference>
<keyword evidence="1" id="KW-0472">Membrane</keyword>
<protein>
    <submittedName>
        <fullName evidence="2">Uncharacterized protein</fullName>
    </submittedName>
</protein>
<dbReference type="AlphaFoldDB" id="U2QFI9"/>
<keyword evidence="1" id="KW-1133">Transmembrane helix</keyword>
<accession>U2QFI9</accession>
<keyword evidence="3" id="KW-1185">Reference proteome</keyword>
<dbReference type="RefSeq" id="WP_021589207.1">
    <property type="nucleotide sequence ID" value="NZ_AWEY01000008.1"/>
</dbReference>
<feature type="transmembrane region" description="Helical" evidence="1">
    <location>
        <begin position="70"/>
        <end position="91"/>
    </location>
</feature>
<gene>
    <name evidence="2" type="ORF">HMPREF9135_0387</name>
</gene>
<feature type="transmembrane region" description="Helical" evidence="1">
    <location>
        <begin position="103"/>
        <end position="123"/>
    </location>
</feature>